<dbReference type="AlphaFoldDB" id="A0A1X0RDC8"/>
<evidence type="ECO:0000259" key="3">
    <source>
        <dbReference type="Pfam" id="PF17246"/>
    </source>
</evidence>
<dbReference type="Gene3D" id="2.40.50.140">
    <property type="entry name" value="Nucleic acid-binding proteins"/>
    <property type="match status" value="1"/>
</dbReference>
<dbReference type="Pfam" id="PF17246">
    <property type="entry name" value="CDC24_OB1"/>
    <property type="match status" value="1"/>
</dbReference>
<dbReference type="InterPro" id="IPR035200">
    <property type="entry name" value="Cdc24_OB2"/>
</dbReference>
<proteinExistence type="predicted"/>
<evidence type="ECO:0008006" key="5">
    <source>
        <dbReference type="Google" id="ProtNLM"/>
    </source>
</evidence>
<dbReference type="InterPro" id="IPR035203">
    <property type="entry name" value="Cdc24_OB3"/>
</dbReference>
<accession>A0A1X0RDC8</accession>
<dbReference type="OrthoDB" id="10265890at2759"/>
<dbReference type="EMBL" id="KV921870">
    <property type="protein sequence ID" value="ORE10006.1"/>
    <property type="molecule type" value="Genomic_DNA"/>
</dbReference>
<protein>
    <recommendedName>
        <fullName evidence="5">Cell division control protein 24 OB domain-containing protein</fullName>
    </recommendedName>
</protein>
<feature type="domain" description="Cell division control protein 24 OB" evidence="2">
    <location>
        <begin position="128"/>
        <end position="243"/>
    </location>
</feature>
<evidence type="ECO:0000259" key="1">
    <source>
        <dbReference type="Pfam" id="PF17244"/>
    </source>
</evidence>
<dbReference type="InterPro" id="IPR012340">
    <property type="entry name" value="NA-bd_OB-fold"/>
</dbReference>
<dbReference type="PANTHER" id="PTHR36033:SF1">
    <property type="entry name" value="NUCLEIC ACID-BINDING PROTEINS SUPERFAMILY"/>
    <property type="match status" value="1"/>
</dbReference>
<name>A0A1X0RDC8_RHIZD</name>
<sequence length="659" mass="74906">MTKAFEKLVLETQTSLHQLFLKKADKNPNSTVMIQSANIPWSWVAIHVAKMLIEYPTGLTNVVLLAMLEVQWEKAFLRKFKGFDSDFGTIQAVYDSISAETFLLETTVVDWEPIPAANTFRLTVTDDQIRQMDLMMHPKFTSWISNNNFFKNRKLRMICPPKANMPVQDPNLPRRSRIALIPPTDLLLIMLTQSDKAFVEGHFTKIKDVHSLSDYNVWLKIIHVEEHKHERKKKTDIYLADMSSDTLPVILTLFDEQIQLASIFRRNDYMGLYRPQYVNAGPQPMNPSGIVLHYSNDTVIFLMPESEAQAAGLAKTNLSSYIQSQGTINSSNSTKKEILQRDEEGFMDCSNYIPRIYVSDLVHCMLNVTLLGKVVGLAKNNPFYKDGKRMDRYALRIADTTGIMDITLWEEAGHDSRKLRVGQYVLLEQLTTSDMQLNGLQKVWYVNGSVICGTKVYNISTITSLLTSSSFRMPMPLWHAKEAKSDHFQIEATIVGWELHTFINRQKVIHDSNQSQDLDTMPTQCIVSAAHTTCLLPLSSSILECEFCGYPVNNETIHVFRPRSSDASEDKGWIEWVLDDGTSTCHAFGGEETLLNITAYNYSKLTQKTQIHMLNDLIGMSVLCSLTDTNSSGCYRIEQVAFVEPTLKECEDLLEKVSK</sequence>
<gene>
    <name evidence="4" type="ORF">BCV72DRAFT_302318</name>
</gene>
<dbReference type="Proteomes" id="UP000242414">
    <property type="component" value="Unassembled WGS sequence"/>
</dbReference>
<feature type="domain" description="Cell division control protein 24 OB" evidence="3">
    <location>
        <begin position="5"/>
        <end position="117"/>
    </location>
</feature>
<organism evidence="4">
    <name type="scientific">Rhizopus microsporus var. microsporus</name>
    <dbReference type="NCBI Taxonomy" id="86635"/>
    <lineage>
        <taxon>Eukaryota</taxon>
        <taxon>Fungi</taxon>
        <taxon>Fungi incertae sedis</taxon>
        <taxon>Mucoromycota</taxon>
        <taxon>Mucoromycotina</taxon>
        <taxon>Mucoromycetes</taxon>
        <taxon>Mucorales</taxon>
        <taxon>Mucorineae</taxon>
        <taxon>Rhizopodaceae</taxon>
        <taxon>Rhizopus</taxon>
    </lineage>
</organism>
<evidence type="ECO:0000259" key="2">
    <source>
        <dbReference type="Pfam" id="PF17245"/>
    </source>
</evidence>
<reference evidence="4" key="1">
    <citation type="journal article" date="2016" name="Proc. Natl. Acad. Sci. U.S.A.">
        <title>Lipid metabolic changes in an early divergent fungus govern the establishment of a mutualistic symbiosis with endobacteria.</title>
        <authorList>
            <person name="Lastovetsky O.A."/>
            <person name="Gaspar M.L."/>
            <person name="Mondo S.J."/>
            <person name="LaButti K.M."/>
            <person name="Sandor L."/>
            <person name="Grigoriev I.V."/>
            <person name="Henry S.A."/>
            <person name="Pawlowska T.E."/>
        </authorList>
    </citation>
    <scope>NUCLEOTIDE SEQUENCE [LARGE SCALE GENOMIC DNA]</scope>
    <source>
        <strain evidence="4">ATCC 52814</strain>
    </source>
</reference>
<dbReference type="PANTHER" id="PTHR36033">
    <property type="entry name" value="NUCLEIC ACID-BINDING PROTEINS SUPERFAMILY"/>
    <property type="match status" value="1"/>
</dbReference>
<dbReference type="VEuPathDB" id="FungiDB:BCV72DRAFT_302318"/>
<dbReference type="Pfam" id="PF17245">
    <property type="entry name" value="CDC24_OB2"/>
    <property type="match status" value="1"/>
</dbReference>
<dbReference type="SUPFAM" id="SSF50249">
    <property type="entry name" value="Nucleic acid-binding proteins"/>
    <property type="match status" value="1"/>
</dbReference>
<dbReference type="Pfam" id="PF17244">
    <property type="entry name" value="CDC24_OB3"/>
    <property type="match status" value="1"/>
</dbReference>
<evidence type="ECO:0000313" key="4">
    <source>
        <dbReference type="EMBL" id="ORE10006.1"/>
    </source>
</evidence>
<feature type="domain" description="Cell division control protein 24 OB" evidence="1">
    <location>
        <begin position="360"/>
        <end position="617"/>
    </location>
</feature>
<dbReference type="InterPro" id="IPR035201">
    <property type="entry name" value="Cdc24_OB1"/>
</dbReference>